<feature type="domain" description="OTU" evidence="12">
    <location>
        <begin position="197"/>
        <end position="319"/>
    </location>
</feature>
<dbReference type="GO" id="GO:0005829">
    <property type="term" value="C:cytosol"/>
    <property type="evidence" value="ECO:0007669"/>
    <property type="project" value="TreeGrafter"/>
</dbReference>
<gene>
    <name evidence="13" type="ORF">Esi_0458_0014</name>
</gene>
<dbReference type="InterPro" id="IPR009060">
    <property type="entry name" value="UBA-like_sf"/>
</dbReference>
<evidence type="ECO:0000256" key="1">
    <source>
        <dbReference type="ARBA" id="ARBA00000707"/>
    </source>
</evidence>
<evidence type="ECO:0000256" key="6">
    <source>
        <dbReference type="ARBA" id="ARBA00022801"/>
    </source>
</evidence>
<evidence type="ECO:0000256" key="10">
    <source>
        <dbReference type="SAM" id="MobiDB-lite"/>
    </source>
</evidence>
<reference evidence="13 14" key="1">
    <citation type="journal article" date="2010" name="Nature">
        <title>The Ectocarpus genome and the independent evolution of multicellularity in brown algae.</title>
        <authorList>
            <person name="Cock J.M."/>
            <person name="Sterck L."/>
            <person name="Rouze P."/>
            <person name="Scornet D."/>
            <person name="Allen A.E."/>
            <person name="Amoutzias G."/>
            <person name="Anthouard V."/>
            <person name="Artiguenave F."/>
            <person name="Aury J.M."/>
            <person name="Badger J.H."/>
            <person name="Beszteri B."/>
            <person name="Billiau K."/>
            <person name="Bonnet E."/>
            <person name="Bothwell J.H."/>
            <person name="Bowler C."/>
            <person name="Boyen C."/>
            <person name="Brownlee C."/>
            <person name="Carrano C.J."/>
            <person name="Charrier B."/>
            <person name="Cho G.Y."/>
            <person name="Coelho S.M."/>
            <person name="Collen J."/>
            <person name="Corre E."/>
            <person name="Da Silva C."/>
            <person name="Delage L."/>
            <person name="Delaroque N."/>
            <person name="Dittami S.M."/>
            <person name="Doulbeau S."/>
            <person name="Elias M."/>
            <person name="Farnham G."/>
            <person name="Gachon C.M."/>
            <person name="Gschloessl B."/>
            <person name="Heesch S."/>
            <person name="Jabbari K."/>
            <person name="Jubin C."/>
            <person name="Kawai H."/>
            <person name="Kimura K."/>
            <person name="Kloareg B."/>
            <person name="Kupper F.C."/>
            <person name="Lang D."/>
            <person name="Le Bail A."/>
            <person name="Leblanc C."/>
            <person name="Lerouge P."/>
            <person name="Lohr M."/>
            <person name="Lopez P.J."/>
            <person name="Martens C."/>
            <person name="Maumus F."/>
            <person name="Michel G."/>
            <person name="Miranda-Saavedra D."/>
            <person name="Morales J."/>
            <person name="Moreau H."/>
            <person name="Motomura T."/>
            <person name="Nagasato C."/>
            <person name="Napoli C.A."/>
            <person name="Nelson D.R."/>
            <person name="Nyvall-Collen P."/>
            <person name="Peters A.F."/>
            <person name="Pommier C."/>
            <person name="Potin P."/>
            <person name="Poulain J."/>
            <person name="Quesneville H."/>
            <person name="Read B."/>
            <person name="Rensing S.A."/>
            <person name="Ritter A."/>
            <person name="Rousvoal S."/>
            <person name="Samanta M."/>
            <person name="Samson G."/>
            <person name="Schroeder D.C."/>
            <person name="Segurens B."/>
            <person name="Strittmatter M."/>
            <person name="Tonon T."/>
            <person name="Tregear J.W."/>
            <person name="Valentin K."/>
            <person name="von Dassow P."/>
            <person name="Yamagishi T."/>
            <person name="Van de Peer Y."/>
            <person name="Wincker P."/>
        </authorList>
    </citation>
    <scope>NUCLEOTIDE SEQUENCE [LARGE SCALE GENOMIC DNA]</scope>
    <source>
        <strain evidence="14">Ec32 / CCAP1310/4</strain>
    </source>
</reference>
<dbReference type="GO" id="GO:0005634">
    <property type="term" value="C:nucleus"/>
    <property type="evidence" value="ECO:0007669"/>
    <property type="project" value="TreeGrafter"/>
</dbReference>
<evidence type="ECO:0000256" key="8">
    <source>
        <dbReference type="ARBA" id="ARBA00022833"/>
    </source>
</evidence>
<dbReference type="InterPro" id="IPR038765">
    <property type="entry name" value="Papain-like_cys_pep_sf"/>
</dbReference>
<evidence type="ECO:0000256" key="7">
    <source>
        <dbReference type="ARBA" id="ARBA00022807"/>
    </source>
</evidence>
<dbReference type="GO" id="GO:0036503">
    <property type="term" value="P:ERAD pathway"/>
    <property type="evidence" value="ECO:0007669"/>
    <property type="project" value="TreeGrafter"/>
</dbReference>
<dbReference type="AlphaFoldDB" id="D7G1R6"/>
<evidence type="ECO:0000313" key="13">
    <source>
        <dbReference type="EMBL" id="CBJ33311.1"/>
    </source>
</evidence>
<comment type="catalytic activity">
    <reaction evidence="1 9">
        <text>Thiol-dependent hydrolysis of ester, thioester, amide, peptide and isopeptide bonds formed by the C-terminal Gly of ubiquitin (a 76-residue protein attached to proteins as an intracellular targeting signal).</text>
        <dbReference type="EC" id="3.4.19.12"/>
    </reaction>
</comment>
<dbReference type="InParanoid" id="D7G1R6"/>
<dbReference type="CDD" id="cd22745">
    <property type="entry name" value="OTU_OTU1"/>
    <property type="match status" value="1"/>
</dbReference>
<dbReference type="InterPro" id="IPR015940">
    <property type="entry name" value="UBA"/>
</dbReference>
<feature type="region of interest" description="Disordered" evidence="10">
    <location>
        <begin position="79"/>
        <end position="135"/>
    </location>
</feature>
<keyword evidence="2" id="KW-0645">Protease</keyword>
<feature type="domain" description="UBA" evidence="11">
    <location>
        <begin position="135"/>
        <end position="175"/>
    </location>
</feature>
<dbReference type="Pfam" id="PF02338">
    <property type="entry name" value="OTU"/>
    <property type="match status" value="1"/>
</dbReference>
<evidence type="ECO:0000259" key="11">
    <source>
        <dbReference type="PROSITE" id="PS50030"/>
    </source>
</evidence>
<evidence type="ECO:0000256" key="5">
    <source>
        <dbReference type="ARBA" id="ARBA00022786"/>
    </source>
</evidence>
<dbReference type="OrthoDB" id="65596at2759"/>
<evidence type="ECO:0000256" key="9">
    <source>
        <dbReference type="RuleBase" id="RU367104"/>
    </source>
</evidence>
<comment type="subcellular location">
    <subcellularLocation>
        <location evidence="9">Cytoplasm</location>
    </subcellularLocation>
</comment>
<dbReference type="PROSITE" id="PS50030">
    <property type="entry name" value="UBA"/>
    <property type="match status" value="1"/>
</dbReference>
<dbReference type="Pfam" id="PF24560">
    <property type="entry name" value="zf-C2H2_OTU1_C"/>
    <property type="match status" value="1"/>
</dbReference>
<keyword evidence="3" id="KW-0479">Metal-binding</keyword>
<keyword evidence="5 9" id="KW-0833">Ubl conjugation pathway</keyword>
<dbReference type="CDD" id="cd14287">
    <property type="entry name" value="UBA_At3g58460_like"/>
    <property type="match status" value="1"/>
</dbReference>
<sequence length="395" mass="41807">MPLNLKITWGAGASSARLLGLDDGITLSELKGVIAEKSGIETHRAQLKAGFPPKDVSGSDADPVVSLGITSGSALTVLERKAPPSPTPTPTQPSPSPPPPSSVPSPPSSAAARRTTSVSAAPPAPPQLQRRQEPAVDPALVQSLVDMGFEQGFAAKALEVAGGDINTAVEICMSGDPAALGSDSGRAASTATAARIMVRRIIDADNSCLFNAVGYALRRKRKVGTELRQMITEAVRGSPEVYNEGILGKQPEEYCNWISDPKSWGGEIELSILSKKLVVMITVVDIQTNNAYSYGEEHGFGRRLFIIYDGIHYDALAEAANETAPESDDVTVFNPSEKEKEILAKTVAADLKARNQYTDMGNASLKCMVCFKLLAGEKGALEHARATGHQNFGQV</sequence>
<dbReference type="SUPFAM" id="SSF54001">
    <property type="entry name" value="Cysteine proteinases"/>
    <property type="match status" value="1"/>
</dbReference>
<feature type="compositionally biased region" description="Low complexity" evidence="10">
    <location>
        <begin position="108"/>
        <end position="121"/>
    </location>
</feature>
<dbReference type="PROSITE" id="PS50802">
    <property type="entry name" value="OTU"/>
    <property type="match status" value="1"/>
</dbReference>
<dbReference type="InterPro" id="IPR003323">
    <property type="entry name" value="OTU_dom"/>
</dbReference>
<keyword evidence="6 9" id="KW-0378">Hydrolase</keyword>
<dbReference type="PANTHER" id="PTHR13312:SF0">
    <property type="entry name" value="UBIQUITIN THIOESTERASE OTU1"/>
    <property type="match status" value="1"/>
</dbReference>
<keyword evidence="4" id="KW-0863">Zinc-finger</keyword>
<dbReference type="PANTHER" id="PTHR13312">
    <property type="entry name" value="HIV-INDUCED PROTEIN-7-LIKE PROTEASE"/>
    <property type="match status" value="1"/>
</dbReference>
<dbReference type="eggNOG" id="KOG3288">
    <property type="taxonomic scope" value="Eukaryota"/>
</dbReference>
<feature type="compositionally biased region" description="Pro residues" evidence="10">
    <location>
        <begin position="83"/>
        <end position="107"/>
    </location>
</feature>
<dbReference type="Gene3D" id="1.10.8.10">
    <property type="entry name" value="DNA helicase RuvA subunit, C-terminal domain"/>
    <property type="match status" value="1"/>
</dbReference>
<dbReference type="EMBL" id="FN649760">
    <property type="protein sequence ID" value="CBJ33311.1"/>
    <property type="molecule type" value="Genomic_DNA"/>
</dbReference>
<dbReference type="Gene3D" id="3.10.20.90">
    <property type="entry name" value="Phosphatidylinositol 3-kinase Catalytic Subunit, Chain A, domain 1"/>
    <property type="match status" value="1"/>
</dbReference>
<dbReference type="InterPro" id="IPR048857">
    <property type="entry name" value="OTU1_Ubl"/>
</dbReference>
<dbReference type="EC" id="3.4.19.12" evidence="9"/>
<dbReference type="Gene3D" id="3.90.70.80">
    <property type="match status" value="1"/>
</dbReference>
<dbReference type="GO" id="GO:0030968">
    <property type="term" value="P:endoplasmic reticulum unfolded protein response"/>
    <property type="evidence" value="ECO:0007669"/>
    <property type="project" value="TreeGrafter"/>
</dbReference>
<accession>D7G1R6</accession>
<dbReference type="InterPro" id="IPR057766">
    <property type="entry name" value="Znf-C2H2_OTU1-like_C"/>
</dbReference>
<keyword evidence="7 9" id="KW-0788">Thiol protease</keyword>
<evidence type="ECO:0000256" key="3">
    <source>
        <dbReference type="ARBA" id="ARBA00022723"/>
    </source>
</evidence>
<evidence type="ECO:0000259" key="12">
    <source>
        <dbReference type="PROSITE" id="PS50802"/>
    </source>
</evidence>
<name>D7G1R6_ECTSI</name>
<dbReference type="Proteomes" id="UP000002630">
    <property type="component" value="Unassembled WGS sequence"/>
</dbReference>
<organism evidence="13 14">
    <name type="scientific">Ectocarpus siliculosus</name>
    <name type="common">Brown alga</name>
    <name type="synonym">Conferva siliculosa</name>
    <dbReference type="NCBI Taxonomy" id="2880"/>
    <lineage>
        <taxon>Eukaryota</taxon>
        <taxon>Sar</taxon>
        <taxon>Stramenopiles</taxon>
        <taxon>Ochrophyta</taxon>
        <taxon>PX clade</taxon>
        <taxon>Phaeophyceae</taxon>
        <taxon>Ectocarpales</taxon>
        <taxon>Ectocarpaceae</taxon>
        <taxon>Ectocarpus</taxon>
    </lineage>
</organism>
<comment type="function">
    <text evidence="9">Hydrolase that can remove conjugated ubiquitin from proteins and may therefore play an important regulatory role at the level of protein turnover by preventing degradation.</text>
</comment>
<dbReference type="STRING" id="2880.D7G1R6"/>
<dbReference type="MEROPS" id="C85.007"/>
<keyword evidence="8" id="KW-0862">Zinc</keyword>
<dbReference type="GO" id="GO:0016579">
    <property type="term" value="P:protein deubiquitination"/>
    <property type="evidence" value="ECO:0007669"/>
    <property type="project" value="TreeGrafter"/>
</dbReference>
<dbReference type="SUPFAM" id="SSF46934">
    <property type="entry name" value="UBA-like"/>
    <property type="match status" value="1"/>
</dbReference>
<protein>
    <recommendedName>
        <fullName evidence="9">Ubiquitin thioesterase OTU</fullName>
        <ecNumber evidence="9">3.4.19.12</ecNumber>
    </recommendedName>
</protein>
<keyword evidence="9" id="KW-0963">Cytoplasm</keyword>
<dbReference type="Pfam" id="PF21403">
    <property type="entry name" value="OTU1_UBXL"/>
    <property type="match status" value="1"/>
</dbReference>
<evidence type="ECO:0000313" key="14">
    <source>
        <dbReference type="Proteomes" id="UP000002630"/>
    </source>
</evidence>
<dbReference type="GO" id="GO:0004843">
    <property type="term" value="F:cysteine-type deubiquitinase activity"/>
    <property type="evidence" value="ECO:0007669"/>
    <property type="project" value="UniProtKB-UniRule"/>
</dbReference>
<proteinExistence type="predicted"/>
<keyword evidence="14" id="KW-1185">Reference proteome</keyword>
<evidence type="ECO:0000256" key="4">
    <source>
        <dbReference type="ARBA" id="ARBA00022771"/>
    </source>
</evidence>
<evidence type="ECO:0000256" key="2">
    <source>
        <dbReference type="ARBA" id="ARBA00022670"/>
    </source>
</evidence>